<dbReference type="Proteomes" id="UP001219518">
    <property type="component" value="Unassembled WGS sequence"/>
</dbReference>
<reference evidence="3" key="1">
    <citation type="submission" date="2021-07" db="EMBL/GenBank/DDBJ databases">
        <authorList>
            <person name="Catto M.A."/>
            <person name="Jacobson A."/>
            <person name="Kennedy G."/>
            <person name="Labadie P."/>
            <person name="Hunt B.G."/>
            <person name="Srinivasan R."/>
        </authorList>
    </citation>
    <scope>NUCLEOTIDE SEQUENCE</scope>
    <source>
        <strain evidence="3">PL_HMW_Pooled</strain>
        <tissue evidence="3">Head</tissue>
    </source>
</reference>
<dbReference type="PROSITE" id="PS50157">
    <property type="entry name" value="ZINC_FINGER_C2H2_2"/>
    <property type="match status" value="1"/>
</dbReference>
<reference evidence="3" key="2">
    <citation type="journal article" date="2023" name="BMC Genomics">
        <title>Pest status, molecular evolution, and epigenetic factors derived from the genome assembly of Frankliniella fusca, a thysanopteran phytovirus vector.</title>
        <authorList>
            <person name="Catto M.A."/>
            <person name="Labadie P.E."/>
            <person name="Jacobson A.L."/>
            <person name="Kennedy G.G."/>
            <person name="Srinivasan R."/>
            <person name="Hunt B.G."/>
        </authorList>
    </citation>
    <scope>NUCLEOTIDE SEQUENCE</scope>
    <source>
        <strain evidence="3">PL_HMW_Pooled</strain>
    </source>
</reference>
<evidence type="ECO:0000259" key="2">
    <source>
        <dbReference type="PROSITE" id="PS50157"/>
    </source>
</evidence>
<name>A0AAE1H6F1_9NEOP</name>
<accession>A0AAE1H6F1</accession>
<feature type="domain" description="C2H2-type" evidence="2">
    <location>
        <begin position="51"/>
        <end position="78"/>
    </location>
</feature>
<feature type="non-terminal residue" evidence="3">
    <location>
        <position position="1"/>
    </location>
</feature>
<dbReference type="AlphaFoldDB" id="A0AAE1H6F1"/>
<sequence length="405" mass="45273">APADLNVSLAVHLDSHDVSLSGIVSVQDVFQVPSVPGKKTQKKQPVKKTQLICTYCLKAYVCSRSFRNHLRAHTMQEASARFPDPQKVLENSSEIGNTSLTHVSNSPSEGESGNKFKEVIGHIAGISSSTEWANFCNMMCEEILKGIENKKILLPSALATSLVGQVERIISDIDLCNSFVDALHICDIFSSQVLDQFILEFSLNFASEVLKFISKTFREDLPRRPQQAAPEELDMEDRQVIYYIAGSIMRGYLKIARRSQKSVTWQNVVSVIKNKVLVDKPTGDLVDSEWTSDVDRGGLLYVSVDCQKFFVNLTKVVFQFEKNNGSIDYMDVISAVTNSSISVLWDNIVSDSLPETVSINLMNDVVMCYCRTCGRGFAKRRLNSLRSKPMVSMPTRHLVASRKNR</sequence>
<organism evidence="3 4">
    <name type="scientific">Frankliniella fusca</name>
    <dbReference type="NCBI Taxonomy" id="407009"/>
    <lineage>
        <taxon>Eukaryota</taxon>
        <taxon>Metazoa</taxon>
        <taxon>Ecdysozoa</taxon>
        <taxon>Arthropoda</taxon>
        <taxon>Hexapoda</taxon>
        <taxon>Insecta</taxon>
        <taxon>Pterygota</taxon>
        <taxon>Neoptera</taxon>
        <taxon>Paraneoptera</taxon>
        <taxon>Thysanoptera</taxon>
        <taxon>Terebrantia</taxon>
        <taxon>Thripoidea</taxon>
        <taxon>Thripidae</taxon>
        <taxon>Frankliniella</taxon>
    </lineage>
</organism>
<evidence type="ECO:0000313" key="4">
    <source>
        <dbReference type="Proteomes" id="UP001219518"/>
    </source>
</evidence>
<comment type="caution">
    <text evidence="3">The sequence shown here is derived from an EMBL/GenBank/DDBJ whole genome shotgun (WGS) entry which is preliminary data.</text>
</comment>
<dbReference type="EMBL" id="JAHWGI010000446">
    <property type="protein sequence ID" value="KAK3915657.1"/>
    <property type="molecule type" value="Genomic_DNA"/>
</dbReference>
<proteinExistence type="predicted"/>
<evidence type="ECO:0000313" key="3">
    <source>
        <dbReference type="EMBL" id="KAK3915657.1"/>
    </source>
</evidence>
<keyword evidence="4" id="KW-1185">Reference proteome</keyword>
<keyword evidence="1" id="KW-0862">Zinc</keyword>
<keyword evidence="1" id="KW-0863">Zinc-finger</keyword>
<dbReference type="PROSITE" id="PS00028">
    <property type="entry name" value="ZINC_FINGER_C2H2_1"/>
    <property type="match status" value="1"/>
</dbReference>
<keyword evidence="1" id="KW-0479">Metal-binding</keyword>
<dbReference type="GO" id="GO:0008270">
    <property type="term" value="F:zinc ion binding"/>
    <property type="evidence" value="ECO:0007669"/>
    <property type="project" value="UniProtKB-KW"/>
</dbReference>
<gene>
    <name evidence="3" type="ORF">KUF71_024800</name>
</gene>
<dbReference type="InterPro" id="IPR013087">
    <property type="entry name" value="Znf_C2H2_type"/>
</dbReference>
<protein>
    <submittedName>
        <fullName evidence="3">Sulfur carrier protein FdhD</fullName>
    </submittedName>
</protein>
<evidence type="ECO:0000256" key="1">
    <source>
        <dbReference type="PROSITE-ProRule" id="PRU00042"/>
    </source>
</evidence>